<dbReference type="InterPro" id="IPR045633">
    <property type="entry name" value="DUF6414"/>
</dbReference>
<dbReference type="Proteomes" id="UP000469185">
    <property type="component" value="Unassembled WGS sequence"/>
</dbReference>
<dbReference type="AlphaFoldDB" id="A0A6N9YPA8"/>
<evidence type="ECO:0000313" key="2">
    <source>
        <dbReference type="Proteomes" id="UP000469185"/>
    </source>
</evidence>
<comment type="caution">
    <text evidence="1">The sequence shown here is derived from an EMBL/GenBank/DDBJ whole genome shotgun (WGS) entry which is preliminary data.</text>
</comment>
<dbReference type="EMBL" id="JAAGOB010000008">
    <property type="protein sequence ID" value="NED96833.1"/>
    <property type="molecule type" value="Genomic_DNA"/>
</dbReference>
<name>A0A6N9YPA8_9ACTN</name>
<dbReference type="RefSeq" id="WP_163819610.1">
    <property type="nucleotide sequence ID" value="NZ_JAAGOB010000008.1"/>
</dbReference>
<reference evidence="1 2" key="1">
    <citation type="submission" date="2020-02" db="EMBL/GenBank/DDBJ databases">
        <authorList>
            <person name="Li X.-J."/>
            <person name="Feng X.-M."/>
        </authorList>
    </citation>
    <scope>NUCLEOTIDE SEQUENCE [LARGE SCALE GENOMIC DNA]</scope>
    <source>
        <strain evidence="1 2">CGMCC 4.7225</strain>
    </source>
</reference>
<dbReference type="Pfam" id="PF19952">
    <property type="entry name" value="DUF6414"/>
    <property type="match status" value="1"/>
</dbReference>
<accession>A0A6N9YPA8</accession>
<sequence>MKFFKKKPTNTVAPPTPVIGTAGSLREFVYLDEVSVYSLTSAPDMPPPVTMSESADSTAGEVLSAQIEGGAPLVAKANMSGELNSSRSNGLQVQRQFNIQSQFARLHGMYRPTFLLAANALDTKFKDANSLGDALMQLEEAQHAIRASNLTRGALAELRVSLRAHHTFDITTFMRLVTGLANKYPELLQVRDVSGIKTAMDAGEFLAELMEDLVPIEGRSTTHEIVTDADGDVWVADIAALNSIWDGQTTTEPLRVVGVAETGSFWKDTRRILHAEAEFDVLGRISRTGLQDGWTPVKMIETFRRVIPSAASGLITAVDALRTVTDETRPTVEPAAALVVAGTKLNFSLANHHSVKATGISPETLASLLDDGTLEGKLAALNNVTDEFYSNHEHLERDEDKVGVFRQEAWRSAQVLVSLPTHEGPTIPPEAKTPVLELEFIAMYW</sequence>
<protein>
    <submittedName>
        <fullName evidence="1">Uncharacterized protein</fullName>
    </submittedName>
</protein>
<evidence type="ECO:0000313" key="1">
    <source>
        <dbReference type="EMBL" id="NED96833.1"/>
    </source>
</evidence>
<organism evidence="1 2">
    <name type="scientific">Phytoactinopolyspora alkaliphila</name>
    <dbReference type="NCBI Taxonomy" id="1783498"/>
    <lineage>
        <taxon>Bacteria</taxon>
        <taxon>Bacillati</taxon>
        <taxon>Actinomycetota</taxon>
        <taxon>Actinomycetes</taxon>
        <taxon>Jiangellales</taxon>
        <taxon>Jiangellaceae</taxon>
        <taxon>Phytoactinopolyspora</taxon>
    </lineage>
</organism>
<proteinExistence type="predicted"/>
<gene>
    <name evidence="1" type="ORF">G1H11_16110</name>
</gene>
<keyword evidence="2" id="KW-1185">Reference proteome</keyword>